<evidence type="ECO:0000259" key="1">
    <source>
        <dbReference type="Pfam" id="PF01471"/>
    </source>
</evidence>
<dbReference type="InterPro" id="IPR058593">
    <property type="entry name" value="ARB_07466-like_C"/>
</dbReference>
<dbReference type="STRING" id="1137991.SAMN05660642_01206"/>
<dbReference type="SUPFAM" id="SSF47090">
    <property type="entry name" value="PGBD-like"/>
    <property type="match status" value="1"/>
</dbReference>
<organism evidence="3 4">
    <name type="scientific">Geodermatophilus siccatus</name>
    <dbReference type="NCBI Taxonomy" id="1137991"/>
    <lineage>
        <taxon>Bacteria</taxon>
        <taxon>Bacillati</taxon>
        <taxon>Actinomycetota</taxon>
        <taxon>Actinomycetes</taxon>
        <taxon>Geodermatophilales</taxon>
        <taxon>Geodermatophilaceae</taxon>
        <taxon>Geodermatophilus</taxon>
    </lineage>
</organism>
<dbReference type="OrthoDB" id="7671932at2"/>
<dbReference type="Proteomes" id="UP000198680">
    <property type="component" value="Unassembled WGS sequence"/>
</dbReference>
<protein>
    <submittedName>
        <fullName evidence="3">Putative peptidoglycan binding domain-containing protein</fullName>
    </submittedName>
</protein>
<keyword evidence="4" id="KW-1185">Reference proteome</keyword>
<name>A0A1G9PGH0_9ACTN</name>
<feature type="domain" description="ARB-07466-like C-terminal" evidence="2">
    <location>
        <begin position="20"/>
        <end position="118"/>
    </location>
</feature>
<sequence length="224" mass="24283">MTIQIEGYQGARSCTGGPTPGARNLMSWWLGAYGNRGARNLGIYNCRPVSGGSVLSVHAEGRAADLGTPVGNTWSWGVMDTLRLYSYELGLQCVIHNRSIWSSIAPDWRPYSGSSPHLDHGHVELLWWAANGGLTVDLLNQVMGGGTPPPPPPPPMPVLRLGSQGDAVRRLQETLNRWYPSLPPLVVDGDFGPRTDARVRYFQQRAGLVADGIVGPATWRALGF</sequence>
<evidence type="ECO:0000259" key="2">
    <source>
        <dbReference type="Pfam" id="PF26571"/>
    </source>
</evidence>
<evidence type="ECO:0000313" key="4">
    <source>
        <dbReference type="Proteomes" id="UP000198680"/>
    </source>
</evidence>
<reference evidence="4" key="1">
    <citation type="submission" date="2016-10" db="EMBL/GenBank/DDBJ databases">
        <authorList>
            <person name="Varghese N."/>
            <person name="Submissions S."/>
        </authorList>
    </citation>
    <scope>NUCLEOTIDE SEQUENCE [LARGE SCALE GENOMIC DNA]</scope>
    <source>
        <strain evidence="4">DSM 45419</strain>
    </source>
</reference>
<dbReference type="Pfam" id="PF01471">
    <property type="entry name" value="PG_binding_1"/>
    <property type="match status" value="1"/>
</dbReference>
<dbReference type="InterPro" id="IPR002477">
    <property type="entry name" value="Peptidoglycan-bd-like"/>
</dbReference>
<dbReference type="InterPro" id="IPR036365">
    <property type="entry name" value="PGBD-like_sf"/>
</dbReference>
<evidence type="ECO:0000313" key="3">
    <source>
        <dbReference type="EMBL" id="SDL97591.1"/>
    </source>
</evidence>
<dbReference type="InterPro" id="IPR036366">
    <property type="entry name" value="PGBDSf"/>
</dbReference>
<accession>A0A1G9PGH0</accession>
<dbReference type="EMBL" id="FNHE01000003">
    <property type="protein sequence ID" value="SDL97591.1"/>
    <property type="molecule type" value="Genomic_DNA"/>
</dbReference>
<feature type="domain" description="Peptidoglycan binding-like" evidence="1">
    <location>
        <begin position="164"/>
        <end position="222"/>
    </location>
</feature>
<dbReference type="Pfam" id="PF26571">
    <property type="entry name" value="VldE"/>
    <property type="match status" value="1"/>
</dbReference>
<proteinExistence type="predicted"/>
<dbReference type="Gene3D" id="1.10.101.10">
    <property type="entry name" value="PGBD-like superfamily/PGBD"/>
    <property type="match status" value="1"/>
</dbReference>
<dbReference type="AlphaFoldDB" id="A0A1G9PGH0"/>
<gene>
    <name evidence="3" type="ORF">SAMN05660642_01206</name>
</gene>